<evidence type="ECO:0000313" key="3">
    <source>
        <dbReference type="Proteomes" id="UP000271889"/>
    </source>
</evidence>
<dbReference type="AlphaFoldDB" id="A0A3P7NDB4"/>
<feature type="region of interest" description="Disordered" evidence="1">
    <location>
        <begin position="1"/>
        <end position="56"/>
    </location>
</feature>
<feature type="non-terminal residue" evidence="2">
    <location>
        <position position="90"/>
    </location>
</feature>
<keyword evidence="3" id="KW-1185">Reference proteome</keyword>
<evidence type="ECO:0000256" key="1">
    <source>
        <dbReference type="SAM" id="MobiDB-lite"/>
    </source>
</evidence>
<feature type="compositionally biased region" description="Basic and acidic residues" evidence="1">
    <location>
        <begin position="27"/>
        <end position="56"/>
    </location>
</feature>
<sequence>MSEEEVSEEEEIDEEVEEGAEEEAAAEEEHHEDERPAEDEKPKSGGEDKAPSEITEAERAMIVSTDEDCKAANFSLLQAAKKRHDEEEAA</sequence>
<dbReference type="Proteomes" id="UP000271889">
    <property type="component" value="Unassembled WGS sequence"/>
</dbReference>
<organism evidence="2 3">
    <name type="scientific">Cylicostephanus goldi</name>
    <name type="common">Nematode worm</name>
    <dbReference type="NCBI Taxonomy" id="71465"/>
    <lineage>
        <taxon>Eukaryota</taxon>
        <taxon>Metazoa</taxon>
        <taxon>Ecdysozoa</taxon>
        <taxon>Nematoda</taxon>
        <taxon>Chromadorea</taxon>
        <taxon>Rhabditida</taxon>
        <taxon>Rhabditina</taxon>
        <taxon>Rhabditomorpha</taxon>
        <taxon>Strongyloidea</taxon>
        <taxon>Strongylidae</taxon>
        <taxon>Cylicostephanus</taxon>
    </lineage>
</organism>
<proteinExistence type="predicted"/>
<reference evidence="2 3" key="1">
    <citation type="submission" date="2018-11" db="EMBL/GenBank/DDBJ databases">
        <authorList>
            <consortium name="Pathogen Informatics"/>
        </authorList>
    </citation>
    <scope>NUCLEOTIDE SEQUENCE [LARGE SCALE GENOMIC DNA]</scope>
</reference>
<protein>
    <submittedName>
        <fullName evidence="2">Uncharacterized protein</fullName>
    </submittedName>
</protein>
<name>A0A3P7NDB4_CYLGO</name>
<feature type="compositionally biased region" description="Acidic residues" evidence="1">
    <location>
        <begin position="1"/>
        <end position="26"/>
    </location>
</feature>
<gene>
    <name evidence="2" type="ORF">CGOC_LOCUS12822</name>
</gene>
<accession>A0A3P7NDB4</accession>
<evidence type="ECO:0000313" key="2">
    <source>
        <dbReference type="EMBL" id="VDN35053.1"/>
    </source>
</evidence>
<dbReference type="EMBL" id="UYRV01125980">
    <property type="protein sequence ID" value="VDN35053.1"/>
    <property type="molecule type" value="Genomic_DNA"/>
</dbReference>